<organism evidence="4 5">
    <name type="scientific">Galemys pyrenaicus</name>
    <name type="common">Iberian desman</name>
    <name type="synonym">Pyrenean desman</name>
    <dbReference type="NCBI Taxonomy" id="202257"/>
    <lineage>
        <taxon>Eukaryota</taxon>
        <taxon>Metazoa</taxon>
        <taxon>Chordata</taxon>
        <taxon>Craniata</taxon>
        <taxon>Vertebrata</taxon>
        <taxon>Euteleostomi</taxon>
        <taxon>Mammalia</taxon>
        <taxon>Eutheria</taxon>
        <taxon>Laurasiatheria</taxon>
        <taxon>Eulipotyphla</taxon>
        <taxon>Talpidae</taxon>
        <taxon>Galemys</taxon>
    </lineage>
</organism>
<dbReference type="EMBL" id="JAGFMF010011823">
    <property type="protein sequence ID" value="KAG8511736.1"/>
    <property type="molecule type" value="Genomic_DNA"/>
</dbReference>
<name>A0A8J5ZYA1_GALPY</name>
<dbReference type="PANTHER" id="PTHR22574">
    <property type="match status" value="1"/>
</dbReference>
<dbReference type="InterPro" id="IPR022168">
    <property type="entry name" value="GARIL-like_Rab2B-bd"/>
</dbReference>
<protein>
    <submittedName>
        <fullName evidence="4">Protein FAM71D</fullName>
    </submittedName>
</protein>
<evidence type="ECO:0000256" key="2">
    <source>
        <dbReference type="SAM" id="MobiDB-lite"/>
    </source>
</evidence>
<reference evidence="4" key="1">
    <citation type="journal article" date="2021" name="Evol. Appl.">
        <title>The genome of the Pyrenean desman and the effects of bottlenecks and inbreeding on the genomic landscape of an endangered species.</title>
        <authorList>
            <person name="Escoda L."/>
            <person name="Castresana J."/>
        </authorList>
    </citation>
    <scope>NUCLEOTIDE SEQUENCE</scope>
    <source>
        <strain evidence="4">IBE-C5619</strain>
    </source>
</reference>
<evidence type="ECO:0000313" key="5">
    <source>
        <dbReference type="Proteomes" id="UP000700334"/>
    </source>
</evidence>
<keyword evidence="5" id="KW-1185">Reference proteome</keyword>
<evidence type="ECO:0000259" key="3">
    <source>
        <dbReference type="Pfam" id="PF12480"/>
    </source>
</evidence>
<feature type="non-terminal residue" evidence="4">
    <location>
        <position position="1"/>
    </location>
</feature>
<evidence type="ECO:0000313" key="4">
    <source>
        <dbReference type="EMBL" id="KAG8511736.1"/>
    </source>
</evidence>
<dbReference type="PANTHER" id="PTHR22574:SF6">
    <property type="entry name" value="GOLGI-ASSOCIATED RAB2 INTERACTOR PROTEIN 2"/>
    <property type="match status" value="1"/>
</dbReference>
<feature type="compositionally biased region" description="Basic and acidic residues" evidence="2">
    <location>
        <begin position="1"/>
        <end position="14"/>
    </location>
</feature>
<dbReference type="AlphaFoldDB" id="A0A8J5ZYA1"/>
<sequence length="379" mass="42380">MKKNDRKSTNRTNEDDAICDPHTLGAGDLQNMLGGGEYAPFVSPPMLESNFIQVNRRGESIYLHNRANWVTVGICSSCQTPQIPSVMLLAHQKPAAPEDAESLFESLLTSPSPEKVVLTRFLPLQFVTLTVHDFDNMRLKVKLVSGRAYYLQLCAPAHREDTLFCQWVELISFLNQEKAKASKISGVSSLSEITNSTDITGSVDIMDIAAFTDIEPSNLYTCMEPTHVIESIDFSEFSDVTDVTDVTDIPENEAPEVPDVRIVTEVTEITDNYDVKNSSGVTVVFEDDDIVRVTQEQKETVENVWKTGCVQDTENKNGLKEPSKHVTISDVTLTFEGERYFYDTLTSDKSETRTSEMNDTTSELKITDFKNMALEAERS</sequence>
<comment type="caution">
    <text evidence="4">The sequence shown here is derived from an EMBL/GenBank/DDBJ whole genome shotgun (WGS) entry which is preliminary data.</text>
</comment>
<proteinExistence type="inferred from homology"/>
<dbReference type="Proteomes" id="UP000700334">
    <property type="component" value="Unassembled WGS sequence"/>
</dbReference>
<feature type="domain" description="Golgi associated RAB2 interactor protein-like Rab2B-binding" evidence="3">
    <location>
        <begin position="116"/>
        <end position="183"/>
    </location>
</feature>
<comment type="similarity">
    <text evidence="1">Belongs to the GARIN family.</text>
</comment>
<dbReference type="Pfam" id="PF12480">
    <property type="entry name" value="GARIL_Rab2_bd"/>
    <property type="match status" value="1"/>
</dbReference>
<evidence type="ECO:0000256" key="1">
    <source>
        <dbReference type="ARBA" id="ARBA00038379"/>
    </source>
</evidence>
<gene>
    <name evidence="4" type="ORF">J0S82_004870</name>
</gene>
<feature type="region of interest" description="Disordered" evidence="2">
    <location>
        <begin position="1"/>
        <end position="22"/>
    </location>
</feature>
<dbReference type="GO" id="GO:0005634">
    <property type="term" value="C:nucleus"/>
    <property type="evidence" value="ECO:0007669"/>
    <property type="project" value="TreeGrafter"/>
</dbReference>
<accession>A0A8J5ZYA1</accession>
<dbReference type="OrthoDB" id="9445880at2759"/>